<name>A0A0G0JEC6_9BACT</name>
<evidence type="ECO:0000313" key="2">
    <source>
        <dbReference type="EMBL" id="KKQ66028.1"/>
    </source>
</evidence>
<proteinExistence type="predicted"/>
<reference evidence="2 3" key="1">
    <citation type="journal article" date="2015" name="Nature">
        <title>rRNA introns, odd ribosomes, and small enigmatic genomes across a large radiation of phyla.</title>
        <authorList>
            <person name="Brown C.T."/>
            <person name="Hug L.A."/>
            <person name="Thomas B.C."/>
            <person name="Sharon I."/>
            <person name="Castelle C.J."/>
            <person name="Singh A."/>
            <person name="Wilkins M.J."/>
            <person name="Williams K.H."/>
            <person name="Banfield J.F."/>
        </authorList>
    </citation>
    <scope>NUCLEOTIDE SEQUENCE [LARGE SCALE GENOMIC DNA]</scope>
</reference>
<sequence length="252" mass="28279">MRILAIKTRILNPPKDNLYEVLDTVVPKLKPDSIVAVSSKIVSIGEGNTTPLDRYPDKDKLVIQEAEKYLPREFVPGGWVMHTIKNNLLIPTAGIDESNSDDYFVLWPKDPEKSAQKIWKYLKEKSGVKNLGVIITDSHSVPGRRGIVGLSLGFFGFKPLRDYRGQKDLFGKELRVSQTNNPDSLATAAVFVMGEGAEQTPIALITDLDDSIEFIDRRYTSKGHFNSLIVPLEEDLYYPFISSVPWKKGKAK</sequence>
<comment type="caution">
    <text evidence="2">The sequence shown here is derived from an EMBL/GenBank/DDBJ whole genome shotgun (WGS) entry which is preliminary data.</text>
</comment>
<dbReference type="Pfam" id="PF01996">
    <property type="entry name" value="F420_ligase"/>
    <property type="match status" value="1"/>
</dbReference>
<dbReference type="EMBL" id="LBUP01000007">
    <property type="protein sequence ID" value="KKQ66028.1"/>
    <property type="molecule type" value="Genomic_DNA"/>
</dbReference>
<feature type="domain" description="Coenzyme F420:L-glutamate ligase-like" evidence="1">
    <location>
        <begin position="6"/>
        <end position="206"/>
    </location>
</feature>
<dbReference type="PANTHER" id="PTHR47917:SF1">
    <property type="entry name" value="COENZYME F420:L-GLUTAMATE LIGASE"/>
    <property type="match status" value="1"/>
</dbReference>
<evidence type="ECO:0000313" key="3">
    <source>
        <dbReference type="Proteomes" id="UP000034235"/>
    </source>
</evidence>
<evidence type="ECO:0000259" key="1">
    <source>
        <dbReference type="Pfam" id="PF01996"/>
    </source>
</evidence>
<dbReference type="PANTHER" id="PTHR47917">
    <property type="match status" value="1"/>
</dbReference>
<dbReference type="GO" id="GO:0052618">
    <property type="term" value="F:coenzyme F420-0:L-glutamate ligase activity"/>
    <property type="evidence" value="ECO:0007669"/>
    <property type="project" value="TreeGrafter"/>
</dbReference>
<protein>
    <recommendedName>
        <fullName evidence="1">Coenzyme F420:L-glutamate ligase-like domain-containing protein</fullName>
    </recommendedName>
</protein>
<accession>A0A0G0JEC6</accession>
<dbReference type="Proteomes" id="UP000034235">
    <property type="component" value="Unassembled WGS sequence"/>
</dbReference>
<dbReference type="Gene3D" id="3.30.1330.100">
    <property type="entry name" value="CofE-like"/>
    <property type="match status" value="1"/>
</dbReference>
<organism evidence="2 3">
    <name type="scientific">Candidatus Daviesbacteria bacterium GW2011_GWA2_38_24</name>
    <dbReference type="NCBI Taxonomy" id="1618422"/>
    <lineage>
        <taxon>Bacteria</taxon>
        <taxon>Candidatus Daviesiibacteriota</taxon>
    </lineage>
</organism>
<dbReference type="SUPFAM" id="SSF144010">
    <property type="entry name" value="CofE-like"/>
    <property type="match status" value="1"/>
</dbReference>
<dbReference type="AlphaFoldDB" id="A0A0G0JEC6"/>
<dbReference type="InterPro" id="IPR002847">
    <property type="entry name" value="F420-0_gamma-glut_ligase-dom"/>
</dbReference>
<gene>
    <name evidence="2" type="ORF">US86_C0007G0073</name>
</gene>